<comment type="similarity">
    <text evidence="5">Belongs to the GTP cyclohydrolase I family. QueF type 1 subfamily.</text>
</comment>
<keyword evidence="4 5" id="KW-0560">Oxidoreductase</keyword>
<dbReference type="EMBL" id="JAMXLR010000055">
    <property type="protein sequence ID" value="MCO6045494.1"/>
    <property type="molecule type" value="Genomic_DNA"/>
</dbReference>
<keyword evidence="7" id="KW-1185">Reference proteome</keyword>
<dbReference type="GO" id="GO:0008616">
    <property type="term" value="P:tRNA queuosine(34) biosynthetic process"/>
    <property type="evidence" value="ECO:0007669"/>
    <property type="project" value="UniProtKB-UniRule"/>
</dbReference>
<comment type="caution">
    <text evidence="6">The sequence shown here is derived from an EMBL/GenBank/DDBJ whole genome shotgun (WGS) entry which is preliminary data.</text>
</comment>
<dbReference type="RefSeq" id="WP_252853606.1">
    <property type="nucleotide sequence ID" value="NZ_JAMXLR010000055.1"/>
</dbReference>
<name>A0A9X2JJW8_9BACT</name>
<dbReference type="Pfam" id="PF14489">
    <property type="entry name" value="QueF"/>
    <property type="match status" value="1"/>
</dbReference>
<comment type="pathway">
    <text evidence="5">tRNA modification; tRNA-queuosine biosynthesis.</text>
</comment>
<dbReference type="AlphaFoldDB" id="A0A9X2JJW8"/>
<feature type="active site" description="Thioimide intermediate" evidence="5">
    <location>
        <position position="33"/>
    </location>
</feature>
<proteinExistence type="inferred from homology"/>
<evidence type="ECO:0000256" key="5">
    <source>
        <dbReference type="HAMAP-Rule" id="MF_00818"/>
    </source>
</evidence>
<gene>
    <name evidence="5 6" type="primary">queF</name>
    <name evidence="6" type="ORF">NG895_16405</name>
</gene>
<dbReference type="InterPro" id="IPR016856">
    <property type="entry name" value="QueF_type1"/>
</dbReference>
<dbReference type="InterPro" id="IPR050084">
    <property type="entry name" value="NADPH_dep_7-cyano-7-deazaG_red"/>
</dbReference>
<feature type="binding site" evidence="5">
    <location>
        <begin position="55"/>
        <end position="57"/>
    </location>
    <ligand>
        <name>substrate</name>
    </ligand>
</feature>
<dbReference type="PIRSF" id="PIRSF027377">
    <property type="entry name" value="Nitrile_oxidored_QueF"/>
    <property type="match status" value="1"/>
</dbReference>
<feature type="binding site" evidence="5">
    <location>
        <begin position="74"/>
        <end position="75"/>
    </location>
    <ligand>
        <name>substrate</name>
    </ligand>
</feature>
<evidence type="ECO:0000256" key="3">
    <source>
        <dbReference type="ARBA" id="ARBA00022857"/>
    </source>
</evidence>
<dbReference type="InterPro" id="IPR029500">
    <property type="entry name" value="QueF"/>
</dbReference>
<dbReference type="SUPFAM" id="SSF55620">
    <property type="entry name" value="Tetrahydrobiopterin biosynthesis enzymes-like"/>
    <property type="match status" value="1"/>
</dbReference>
<accession>A0A9X2JJW8</accession>
<evidence type="ECO:0000313" key="7">
    <source>
        <dbReference type="Proteomes" id="UP001155241"/>
    </source>
</evidence>
<dbReference type="InterPro" id="IPR043133">
    <property type="entry name" value="GTP-CH-I_C/QueF"/>
</dbReference>
<evidence type="ECO:0000256" key="1">
    <source>
        <dbReference type="ARBA" id="ARBA00022490"/>
    </source>
</evidence>
<comment type="subcellular location">
    <subcellularLocation>
        <location evidence="5">Cytoplasm</location>
    </subcellularLocation>
</comment>
<dbReference type="NCBIfam" id="TIGR03139">
    <property type="entry name" value="QueF-II"/>
    <property type="match status" value="1"/>
</dbReference>
<dbReference type="GO" id="GO:0033739">
    <property type="term" value="F:preQ1 synthase activity"/>
    <property type="evidence" value="ECO:0007669"/>
    <property type="project" value="UniProtKB-UniRule"/>
</dbReference>
<dbReference type="Gene3D" id="3.30.1130.10">
    <property type="match status" value="1"/>
</dbReference>
<evidence type="ECO:0000313" key="6">
    <source>
        <dbReference type="EMBL" id="MCO6045494.1"/>
    </source>
</evidence>
<reference evidence="6" key="1">
    <citation type="submission" date="2022-06" db="EMBL/GenBank/DDBJ databases">
        <title>Aeoliella straminimaris, a novel planctomycete from sediments.</title>
        <authorList>
            <person name="Vitorino I.R."/>
            <person name="Lage O.M."/>
        </authorList>
    </citation>
    <scope>NUCLEOTIDE SEQUENCE</scope>
    <source>
        <strain evidence="6">ICT_H6.2</strain>
    </source>
</reference>
<keyword evidence="2 5" id="KW-0671">Queuosine biosynthesis</keyword>
<dbReference type="PANTHER" id="PTHR34354">
    <property type="entry name" value="NADPH-DEPENDENT 7-CYANO-7-DEAZAGUANINE REDUCTASE"/>
    <property type="match status" value="1"/>
</dbReference>
<keyword evidence="3 5" id="KW-0521">NADP</keyword>
<evidence type="ECO:0000256" key="4">
    <source>
        <dbReference type="ARBA" id="ARBA00023002"/>
    </source>
</evidence>
<dbReference type="EC" id="1.7.1.13" evidence="5"/>
<sequence length="118" mass="13543">MSENRQLLETFENQFPDRDYKIEIVAPEFTSVCPKTGQPDYGTITILYTPDKVCIELKSLKMYLQSFRNQGIYYEHVTNTMLDDLATVSKPRWMKIEAAFNARGGITETVTAQYTAAM</sequence>
<evidence type="ECO:0000256" key="2">
    <source>
        <dbReference type="ARBA" id="ARBA00022785"/>
    </source>
</evidence>
<comment type="function">
    <text evidence="5">Catalyzes the NADPH-dependent reduction of 7-cyano-7-deazaguanine (preQ0) to 7-aminomethyl-7-deazaguanine (preQ1).</text>
</comment>
<comment type="catalytic activity">
    <reaction evidence="5">
        <text>7-aminomethyl-7-carbaguanine + 2 NADP(+) = 7-cyano-7-carbaguanine + 2 NADPH + 3 H(+)</text>
        <dbReference type="Rhea" id="RHEA:13409"/>
        <dbReference type="ChEBI" id="CHEBI:15378"/>
        <dbReference type="ChEBI" id="CHEBI:45075"/>
        <dbReference type="ChEBI" id="CHEBI:57783"/>
        <dbReference type="ChEBI" id="CHEBI:58349"/>
        <dbReference type="ChEBI" id="CHEBI:58703"/>
        <dbReference type="EC" id="1.7.1.13"/>
    </reaction>
</comment>
<dbReference type="Proteomes" id="UP001155241">
    <property type="component" value="Unassembled WGS sequence"/>
</dbReference>
<dbReference type="GO" id="GO:0005737">
    <property type="term" value="C:cytoplasm"/>
    <property type="evidence" value="ECO:0007669"/>
    <property type="project" value="UniProtKB-SubCell"/>
</dbReference>
<organism evidence="6 7">
    <name type="scientific">Aeoliella straminimaris</name>
    <dbReference type="NCBI Taxonomy" id="2954799"/>
    <lineage>
        <taxon>Bacteria</taxon>
        <taxon>Pseudomonadati</taxon>
        <taxon>Planctomycetota</taxon>
        <taxon>Planctomycetia</taxon>
        <taxon>Pirellulales</taxon>
        <taxon>Lacipirellulaceae</taxon>
        <taxon>Aeoliella</taxon>
    </lineage>
</organism>
<dbReference type="PANTHER" id="PTHR34354:SF1">
    <property type="entry name" value="NADPH-DEPENDENT 7-CYANO-7-DEAZAGUANINE REDUCTASE"/>
    <property type="match status" value="1"/>
</dbReference>
<dbReference type="HAMAP" id="MF_00818">
    <property type="entry name" value="QueF_type1"/>
    <property type="match status" value="1"/>
</dbReference>
<keyword evidence="1 5" id="KW-0963">Cytoplasm</keyword>
<protein>
    <recommendedName>
        <fullName evidence="5">NADPH-dependent 7-cyano-7-deazaguanine reductase</fullName>
        <ecNumber evidence="5">1.7.1.13</ecNumber>
    </recommendedName>
    <alternativeName>
        <fullName evidence="5">7-cyano-7-carbaguanine reductase</fullName>
    </alternativeName>
    <alternativeName>
        <fullName evidence="5">NADPH-dependent nitrile oxidoreductase</fullName>
    </alternativeName>
    <alternativeName>
        <fullName evidence="5">PreQ(0) reductase</fullName>
    </alternativeName>
</protein>
<feature type="active site" description="Proton donor" evidence="5">
    <location>
        <position position="40"/>
    </location>
</feature>